<name>C4XYU5_CLAL4</name>
<protein>
    <submittedName>
        <fullName evidence="1">Uncharacterized protein</fullName>
    </submittedName>
</protein>
<dbReference type="InParanoid" id="C4XYU5"/>
<dbReference type="AlphaFoldDB" id="C4XYU5"/>
<accession>C4XYU5</accession>
<organism evidence="1 2">
    <name type="scientific">Clavispora lusitaniae (strain ATCC 42720)</name>
    <name type="common">Yeast</name>
    <name type="synonym">Candida lusitaniae</name>
    <dbReference type="NCBI Taxonomy" id="306902"/>
    <lineage>
        <taxon>Eukaryota</taxon>
        <taxon>Fungi</taxon>
        <taxon>Dikarya</taxon>
        <taxon>Ascomycota</taxon>
        <taxon>Saccharomycotina</taxon>
        <taxon>Pichiomycetes</taxon>
        <taxon>Metschnikowiaceae</taxon>
        <taxon>Clavispora</taxon>
    </lineage>
</organism>
<dbReference type="EMBL" id="CH408076">
    <property type="protein sequence ID" value="EEQ36994.1"/>
    <property type="molecule type" value="Genomic_DNA"/>
</dbReference>
<evidence type="ECO:0000313" key="2">
    <source>
        <dbReference type="Proteomes" id="UP000007703"/>
    </source>
</evidence>
<dbReference type="KEGG" id="clu:CLUG_01118"/>
<proteinExistence type="predicted"/>
<gene>
    <name evidence="1" type="ORF">CLUG_01118</name>
</gene>
<sequence>MRASYWSYFCWLYCSWDNLSSALRCCASARFSGIFPYKYSRPSRVFCFSGMLMVSRETFLTVNLTGFFSPALGSTGSKVELSALDVCSDPEWTRSSFGCEYCDCSVRVECSVSSCVAFFACPFSAASAASKRCIDKLLMRFSVESILSAEPTEAVGDCTDSSCDTSTMTTCVVLLSDVMVCVVESLPLADVSGSVRVSVVIKKVSGKDSGYPEITEMKAIKKPQINKKLLVLCRA</sequence>
<dbReference type="Proteomes" id="UP000007703">
    <property type="component" value="Unassembled WGS sequence"/>
</dbReference>
<evidence type="ECO:0000313" key="1">
    <source>
        <dbReference type="EMBL" id="EEQ36994.1"/>
    </source>
</evidence>
<dbReference type="VEuPathDB" id="FungiDB:CLUG_01118"/>
<reference evidence="1 2" key="1">
    <citation type="journal article" date="2009" name="Nature">
        <title>Evolution of pathogenicity and sexual reproduction in eight Candida genomes.</title>
        <authorList>
            <person name="Butler G."/>
            <person name="Rasmussen M.D."/>
            <person name="Lin M.F."/>
            <person name="Santos M.A."/>
            <person name="Sakthikumar S."/>
            <person name="Munro C.A."/>
            <person name="Rheinbay E."/>
            <person name="Grabherr M."/>
            <person name="Forche A."/>
            <person name="Reedy J.L."/>
            <person name="Agrafioti I."/>
            <person name="Arnaud M.B."/>
            <person name="Bates S."/>
            <person name="Brown A.J."/>
            <person name="Brunke S."/>
            <person name="Costanzo M.C."/>
            <person name="Fitzpatrick D.A."/>
            <person name="de Groot P.W."/>
            <person name="Harris D."/>
            <person name="Hoyer L.L."/>
            <person name="Hube B."/>
            <person name="Klis F.M."/>
            <person name="Kodira C."/>
            <person name="Lennard N."/>
            <person name="Logue M.E."/>
            <person name="Martin R."/>
            <person name="Neiman A.M."/>
            <person name="Nikolaou E."/>
            <person name="Quail M.A."/>
            <person name="Quinn J."/>
            <person name="Santos M.C."/>
            <person name="Schmitzberger F.F."/>
            <person name="Sherlock G."/>
            <person name="Shah P."/>
            <person name="Silverstein K.A."/>
            <person name="Skrzypek M.S."/>
            <person name="Soll D."/>
            <person name="Staggs R."/>
            <person name="Stansfield I."/>
            <person name="Stumpf M.P."/>
            <person name="Sudbery P.E."/>
            <person name="Srikantha T."/>
            <person name="Zeng Q."/>
            <person name="Berman J."/>
            <person name="Berriman M."/>
            <person name="Heitman J."/>
            <person name="Gow N.A."/>
            <person name="Lorenz M.C."/>
            <person name="Birren B.W."/>
            <person name="Kellis M."/>
            <person name="Cuomo C.A."/>
        </authorList>
    </citation>
    <scope>NUCLEOTIDE SEQUENCE [LARGE SCALE GENOMIC DNA]</scope>
    <source>
        <strain evidence="1 2">ATCC 42720</strain>
    </source>
</reference>
<dbReference type="HOGENOM" id="CLU_1180102_0_0_1"/>